<protein>
    <submittedName>
        <fullName evidence="1">Uncharacterized protein</fullName>
    </submittedName>
</protein>
<comment type="caution">
    <text evidence="1">The sequence shown here is derived from an EMBL/GenBank/DDBJ whole genome shotgun (WGS) entry which is preliminary data.</text>
</comment>
<organism evidence="1 2">
    <name type="scientific">Clostridium perfringens</name>
    <dbReference type="NCBI Taxonomy" id="1502"/>
    <lineage>
        <taxon>Bacteria</taxon>
        <taxon>Bacillati</taxon>
        <taxon>Bacillota</taxon>
        <taxon>Clostridia</taxon>
        <taxon>Eubacteriales</taxon>
        <taxon>Clostridiaceae</taxon>
        <taxon>Clostridium</taxon>
    </lineage>
</organism>
<dbReference type="RefSeq" id="WP_196489580.1">
    <property type="nucleotide sequence ID" value="NZ_KQ956360.1"/>
</dbReference>
<proteinExistence type="predicted"/>
<name>A0A133MFI3_CLOPF</name>
<dbReference type="AlphaFoldDB" id="A0A133MFI3"/>
<evidence type="ECO:0000313" key="2">
    <source>
        <dbReference type="Proteomes" id="UP000070646"/>
    </source>
</evidence>
<dbReference type="EMBL" id="LRPU01000253">
    <property type="protein sequence ID" value="KXA02823.1"/>
    <property type="molecule type" value="Genomic_DNA"/>
</dbReference>
<feature type="non-terminal residue" evidence="1">
    <location>
        <position position="496"/>
    </location>
</feature>
<gene>
    <name evidence="1" type="ORF">HMPREF3222_03382</name>
</gene>
<accession>A0A133MFI3</accession>
<evidence type="ECO:0000313" key="1">
    <source>
        <dbReference type="EMBL" id="KXA02823.1"/>
    </source>
</evidence>
<feature type="non-terminal residue" evidence="1">
    <location>
        <position position="1"/>
    </location>
</feature>
<dbReference type="Proteomes" id="UP000070646">
    <property type="component" value="Unassembled WGS sequence"/>
</dbReference>
<reference evidence="1 2" key="1">
    <citation type="submission" date="2016-01" db="EMBL/GenBank/DDBJ databases">
        <authorList>
            <person name="Oliw E.H."/>
        </authorList>
    </citation>
    <scope>NUCLEOTIDE SEQUENCE [LARGE SCALE GENOMIC DNA]</scope>
    <source>
        <strain evidence="1 2">MJR7757A</strain>
    </source>
</reference>
<sequence length="496" mass="56172">EKIIVEAIQANNAYGSKAANKINTVSSCRRYKYSPRKCIDFCPYYNSCAKRGLMLNVVDNKRGNIRKLNMKEKRITIKEAEIKLKEFMEDALKNDNNNDIVIIKAPTGIGKTTALGELKDLLENTCIAYPSHKLGEDIQERLNLDALYCKGLSLNNKEVLEVFKTLQTIGDYRGANAYLDTYLKVCAVNITDNKFLKDLEAINVYKALNAEVQKTDKVILCTHHKALLLNNKNVKKYIFDEDVFYNTCFKTINVDFKELNNAIVEAEKLGLNNLAATLKHVSTLATNARITPDAIVENNITCVNLKEIKQLYLINNHNNLLNPNIKIDIQQLLKCRYFKANNNGKVLGAYIKDLPNKRCIILSATANVAVYKAAFKDRNVIVKDLGLVEEEGKTILHYKSFSRTGLNNNIEKHIEIIRKEAPEVNNIITFATKEHNFKKEGFNTIAHFGNCAGIDKYKGKDLIVAGTPHIDARSYILMAKLLKIDILIEDNQFNFI</sequence>
<dbReference type="PATRIC" id="fig|1502.174.peg.3419"/>